<dbReference type="Gene3D" id="3.20.20.30">
    <property type="entry name" value="Luciferase-like domain"/>
    <property type="match status" value="1"/>
</dbReference>
<dbReference type="GO" id="GO:0016491">
    <property type="term" value="F:oxidoreductase activity"/>
    <property type="evidence" value="ECO:0007669"/>
    <property type="project" value="UniProtKB-KW"/>
</dbReference>
<proteinExistence type="inferred from homology"/>
<dbReference type="SUPFAM" id="SSF51679">
    <property type="entry name" value="Bacterial luciferase-like"/>
    <property type="match status" value="1"/>
</dbReference>
<dbReference type="InterPro" id="IPR051260">
    <property type="entry name" value="Diverse_substr_monoxygenases"/>
</dbReference>
<keyword evidence="4" id="KW-0503">Monooxygenase</keyword>
<keyword evidence="8" id="KW-1185">Reference proteome</keyword>
<dbReference type="Proteomes" id="UP001469365">
    <property type="component" value="Unassembled WGS sequence"/>
</dbReference>
<dbReference type="RefSeq" id="WP_341417036.1">
    <property type="nucleotide sequence ID" value="NZ_JBBPCC010000012.1"/>
</dbReference>
<keyword evidence="2" id="KW-0288">FMN</keyword>
<dbReference type="PIRSF" id="PIRSF000337">
    <property type="entry name" value="NTA_MOA"/>
    <property type="match status" value="1"/>
</dbReference>
<feature type="domain" description="Luciferase-like" evidence="6">
    <location>
        <begin position="26"/>
        <end position="383"/>
    </location>
</feature>
<dbReference type="InterPro" id="IPR036661">
    <property type="entry name" value="Luciferase-like_sf"/>
</dbReference>
<keyword evidence="1" id="KW-0285">Flavoprotein</keyword>
<dbReference type="InterPro" id="IPR011251">
    <property type="entry name" value="Luciferase-like_dom"/>
</dbReference>
<dbReference type="CDD" id="cd01095">
    <property type="entry name" value="Nitrilotriacetate_monoxgenase"/>
    <property type="match status" value="1"/>
</dbReference>
<dbReference type="EMBL" id="JBBPCC010000012">
    <property type="protein sequence ID" value="MEK8129914.1"/>
    <property type="molecule type" value="Genomic_DNA"/>
</dbReference>
<gene>
    <name evidence="7" type="ORF">WMW72_18590</name>
</gene>
<evidence type="ECO:0000256" key="2">
    <source>
        <dbReference type="ARBA" id="ARBA00022643"/>
    </source>
</evidence>
<dbReference type="PANTHER" id="PTHR30011">
    <property type="entry name" value="ALKANESULFONATE MONOOXYGENASE-RELATED"/>
    <property type="match status" value="1"/>
</dbReference>
<name>A0ABU9DMD3_9BACL</name>
<evidence type="ECO:0000256" key="5">
    <source>
        <dbReference type="ARBA" id="ARBA00033748"/>
    </source>
</evidence>
<sequence length="441" mass="49164">MTTNRQLRLGAGLTGVGTSNAAWRRPQAKINASVDIDHYISQARKAEEGKFDLLFVADGLFINEKSLPHFLNRFEPLTILSALAAVTSHVGLVATISTSYSEPFTIARQLASLDHISKGRAGWNIVTSPLEGSALNYGKPHPEHDDRYRIADEFLQVVKGLWDSWEDDAFVGDKENGVFFDPDKLHALNHQGTYFSVQGPLNIIRSRQGHPVIFQAGTSSVGRDFAAAHADCVFTNLVSLESAQAYYNDIKSRAVHFGKNPADISILPSIQPVLGATQEEADRKFRRVGELLSAEDTLNYLGRFFDHYDFSKHPLDEPFPELDDSVGGNAFQGGTRRIKSQAKENNWTLRETALQATYPRHPFIGTPEKVADEIQRWFESGASDGFIVGQNEAGGFEEFVDLVVPILQDRGLFRKEYETDTFRGHLSLPVPANRYVKEVQR</sequence>
<accession>A0ABU9DMD3</accession>
<evidence type="ECO:0000256" key="4">
    <source>
        <dbReference type="ARBA" id="ARBA00023033"/>
    </source>
</evidence>
<protein>
    <submittedName>
        <fullName evidence="7">LLM class flavin-dependent oxidoreductase</fullName>
        <ecNumber evidence="7">1.-.-.-</ecNumber>
    </submittedName>
</protein>
<evidence type="ECO:0000256" key="1">
    <source>
        <dbReference type="ARBA" id="ARBA00022630"/>
    </source>
</evidence>
<evidence type="ECO:0000256" key="3">
    <source>
        <dbReference type="ARBA" id="ARBA00023002"/>
    </source>
</evidence>
<dbReference type="InterPro" id="IPR016215">
    <property type="entry name" value="NTA_MOA"/>
</dbReference>
<organism evidence="7 8">
    <name type="scientific">Paenibacillus filicis</name>
    <dbReference type="NCBI Taxonomy" id="669464"/>
    <lineage>
        <taxon>Bacteria</taxon>
        <taxon>Bacillati</taxon>
        <taxon>Bacillota</taxon>
        <taxon>Bacilli</taxon>
        <taxon>Bacillales</taxon>
        <taxon>Paenibacillaceae</taxon>
        <taxon>Paenibacillus</taxon>
    </lineage>
</organism>
<dbReference type="PANTHER" id="PTHR30011:SF16">
    <property type="entry name" value="C2H2 FINGER DOMAIN TRANSCRIPTION FACTOR (EUROFUNG)-RELATED"/>
    <property type="match status" value="1"/>
</dbReference>
<dbReference type="EC" id="1.-.-.-" evidence="7"/>
<evidence type="ECO:0000313" key="8">
    <source>
        <dbReference type="Proteomes" id="UP001469365"/>
    </source>
</evidence>
<dbReference type="NCBIfam" id="TIGR03860">
    <property type="entry name" value="FMN_nitrolo"/>
    <property type="match status" value="1"/>
</dbReference>
<comment type="similarity">
    <text evidence="5">Belongs to the NtaA/SnaA/DszA monooxygenase family.</text>
</comment>
<comment type="caution">
    <text evidence="7">The sequence shown here is derived from an EMBL/GenBank/DDBJ whole genome shotgun (WGS) entry which is preliminary data.</text>
</comment>
<keyword evidence="3 7" id="KW-0560">Oxidoreductase</keyword>
<evidence type="ECO:0000313" key="7">
    <source>
        <dbReference type="EMBL" id="MEK8129914.1"/>
    </source>
</evidence>
<dbReference type="Pfam" id="PF00296">
    <property type="entry name" value="Bac_luciferase"/>
    <property type="match status" value="1"/>
</dbReference>
<reference evidence="7 8" key="1">
    <citation type="submission" date="2024-04" db="EMBL/GenBank/DDBJ databases">
        <title>draft genome sequnece of Paenibacillus filicis.</title>
        <authorList>
            <person name="Kim D.-U."/>
        </authorList>
    </citation>
    <scope>NUCLEOTIDE SEQUENCE [LARGE SCALE GENOMIC DNA]</scope>
    <source>
        <strain evidence="7 8">KACC14197</strain>
    </source>
</reference>
<evidence type="ECO:0000259" key="6">
    <source>
        <dbReference type="Pfam" id="PF00296"/>
    </source>
</evidence>